<dbReference type="RefSeq" id="XP_022737200.1">
    <property type="nucleotide sequence ID" value="XM_022881465.1"/>
</dbReference>
<gene>
    <name evidence="4 5 6" type="primary">LOC111290067</name>
</gene>
<dbReference type="GO" id="GO:0051287">
    <property type="term" value="F:NAD binding"/>
    <property type="evidence" value="ECO:0007669"/>
    <property type="project" value="InterPro"/>
</dbReference>
<dbReference type="PANTHER" id="PTHR32338">
    <property type="entry name" value="N-ACETYL-GAMMA-GLUTAMYL-PHOSPHATE REDUCTASE, CHLOROPLASTIC-RELATED-RELATED"/>
    <property type="match status" value="1"/>
</dbReference>
<evidence type="ECO:0000256" key="1">
    <source>
        <dbReference type="ARBA" id="ARBA00022571"/>
    </source>
</evidence>
<dbReference type="InterPro" id="IPR000534">
    <property type="entry name" value="Semialdehyde_DH_NAD-bd"/>
</dbReference>
<dbReference type="OrthoDB" id="438291at2759"/>
<protein>
    <submittedName>
        <fullName evidence="4 5">Probable N-acetyl-gamma-glutamyl-phosphate reductase, chloroplastic</fullName>
    </submittedName>
</protein>
<dbReference type="GO" id="GO:0006526">
    <property type="term" value="P:L-arginine biosynthetic process"/>
    <property type="evidence" value="ECO:0007669"/>
    <property type="project" value="UniProtKB-KW"/>
</dbReference>
<reference evidence="4 5" key="1">
    <citation type="submission" date="2025-04" db="UniProtKB">
        <authorList>
            <consortium name="RefSeq"/>
        </authorList>
    </citation>
    <scope>IDENTIFICATION</scope>
    <source>
        <tissue evidence="4 5">Fruit stalk</tissue>
    </source>
</reference>
<dbReference type="Proteomes" id="UP000515121">
    <property type="component" value="Unplaced"/>
</dbReference>
<dbReference type="SUPFAM" id="SSF51735">
    <property type="entry name" value="NAD(P)-binding Rossmann-fold domains"/>
    <property type="match status" value="1"/>
</dbReference>
<evidence type="ECO:0000313" key="5">
    <source>
        <dbReference type="RefSeq" id="XP_022737200.1"/>
    </source>
</evidence>
<keyword evidence="1" id="KW-0055">Arginine biosynthesis</keyword>
<dbReference type="Pfam" id="PF01118">
    <property type="entry name" value="Semialdhyde_dh"/>
    <property type="match status" value="1"/>
</dbReference>
<proteinExistence type="predicted"/>
<keyword evidence="1" id="KW-0028">Amino-acid biosynthesis</keyword>
<accession>A0A6P5Y9N6</accession>
<sequence>MRQEIKIVWLLANYPYFGITLMTTDRKAGQSMGSVFPHLITQDLPTMVSIKGAEFSNMDAVFCCLPHGTAQCPELSLQDSLSSLL</sequence>
<dbReference type="InterPro" id="IPR036291">
    <property type="entry name" value="NAD(P)-bd_dom_sf"/>
</dbReference>
<dbReference type="PANTHER" id="PTHR32338:SF10">
    <property type="entry name" value="N-ACETYL-GAMMA-GLUTAMYL-PHOSPHATE REDUCTASE, CHLOROPLASTIC-RELATED"/>
    <property type="match status" value="1"/>
</dbReference>
<evidence type="ECO:0000313" key="4">
    <source>
        <dbReference type="RefSeq" id="XP_022737199.1"/>
    </source>
</evidence>
<keyword evidence="3" id="KW-1185">Reference proteome</keyword>
<dbReference type="KEGG" id="dzi:111290067"/>
<dbReference type="GO" id="GO:0016620">
    <property type="term" value="F:oxidoreductase activity, acting on the aldehyde or oxo group of donors, NAD or NADP as acceptor"/>
    <property type="evidence" value="ECO:0007669"/>
    <property type="project" value="InterPro"/>
</dbReference>
<evidence type="ECO:0000313" key="3">
    <source>
        <dbReference type="Proteomes" id="UP000515121"/>
    </source>
</evidence>
<dbReference type="RefSeq" id="XP_022737199.1">
    <property type="nucleotide sequence ID" value="XM_022881464.1"/>
</dbReference>
<evidence type="ECO:0000313" key="6">
    <source>
        <dbReference type="RefSeq" id="XP_022737201.1"/>
    </source>
</evidence>
<feature type="domain" description="Semialdehyde dehydrogenase NAD-binding" evidence="2">
    <location>
        <begin position="7"/>
        <end position="71"/>
    </location>
</feature>
<evidence type="ECO:0000259" key="2">
    <source>
        <dbReference type="Pfam" id="PF01118"/>
    </source>
</evidence>
<dbReference type="InterPro" id="IPR050085">
    <property type="entry name" value="AGPR"/>
</dbReference>
<dbReference type="RefSeq" id="XP_022737201.1">
    <property type="nucleotide sequence ID" value="XM_022881466.1"/>
</dbReference>
<dbReference type="GeneID" id="111290067"/>
<name>A0A6P5Y9N6_DURZI</name>
<dbReference type="Gene3D" id="3.40.50.720">
    <property type="entry name" value="NAD(P)-binding Rossmann-like Domain"/>
    <property type="match status" value="1"/>
</dbReference>
<dbReference type="AlphaFoldDB" id="A0A6P5Y9N6"/>
<organism evidence="3 4">
    <name type="scientific">Durio zibethinus</name>
    <name type="common">Durian</name>
    <dbReference type="NCBI Taxonomy" id="66656"/>
    <lineage>
        <taxon>Eukaryota</taxon>
        <taxon>Viridiplantae</taxon>
        <taxon>Streptophyta</taxon>
        <taxon>Embryophyta</taxon>
        <taxon>Tracheophyta</taxon>
        <taxon>Spermatophyta</taxon>
        <taxon>Magnoliopsida</taxon>
        <taxon>eudicotyledons</taxon>
        <taxon>Gunneridae</taxon>
        <taxon>Pentapetalae</taxon>
        <taxon>rosids</taxon>
        <taxon>malvids</taxon>
        <taxon>Malvales</taxon>
        <taxon>Malvaceae</taxon>
        <taxon>Helicteroideae</taxon>
        <taxon>Durio</taxon>
    </lineage>
</organism>